<dbReference type="InterPro" id="IPR018490">
    <property type="entry name" value="cNMP-bd_dom_sf"/>
</dbReference>
<dbReference type="PROSITE" id="PS51063">
    <property type="entry name" value="HTH_CRP_2"/>
    <property type="match status" value="1"/>
</dbReference>
<evidence type="ECO:0000259" key="4">
    <source>
        <dbReference type="PROSITE" id="PS50042"/>
    </source>
</evidence>
<dbReference type="CDD" id="cd00038">
    <property type="entry name" value="CAP_ED"/>
    <property type="match status" value="1"/>
</dbReference>
<dbReference type="SUPFAM" id="SSF51206">
    <property type="entry name" value="cAMP-binding domain-like"/>
    <property type="match status" value="1"/>
</dbReference>
<dbReference type="PANTHER" id="PTHR24567:SF68">
    <property type="entry name" value="DNA-BINDING TRANSCRIPTIONAL DUAL REGULATOR CRP"/>
    <property type="match status" value="1"/>
</dbReference>
<dbReference type="InterPro" id="IPR012318">
    <property type="entry name" value="HTH_CRP"/>
</dbReference>
<dbReference type="AlphaFoldDB" id="A0A537K2A6"/>
<keyword evidence="1" id="KW-0805">Transcription regulation</keyword>
<dbReference type="SMART" id="SM00100">
    <property type="entry name" value="cNMP"/>
    <property type="match status" value="1"/>
</dbReference>
<dbReference type="PANTHER" id="PTHR24567">
    <property type="entry name" value="CRP FAMILY TRANSCRIPTIONAL REGULATORY PROTEIN"/>
    <property type="match status" value="1"/>
</dbReference>
<keyword evidence="2" id="KW-0238">DNA-binding</keyword>
<dbReference type="Pfam" id="PF00027">
    <property type="entry name" value="cNMP_binding"/>
    <property type="match status" value="1"/>
</dbReference>
<dbReference type="Gene3D" id="2.60.120.10">
    <property type="entry name" value="Jelly Rolls"/>
    <property type="match status" value="1"/>
</dbReference>
<dbReference type="PROSITE" id="PS50042">
    <property type="entry name" value="CNMP_BINDING_3"/>
    <property type="match status" value="1"/>
</dbReference>
<proteinExistence type="predicted"/>
<feature type="domain" description="Cyclic nucleotide-binding" evidence="4">
    <location>
        <begin position="32"/>
        <end position="114"/>
    </location>
</feature>
<evidence type="ECO:0000256" key="1">
    <source>
        <dbReference type="ARBA" id="ARBA00023015"/>
    </source>
</evidence>
<dbReference type="InterPro" id="IPR036390">
    <property type="entry name" value="WH_DNA-bd_sf"/>
</dbReference>
<name>A0A537K2A6_9BACT</name>
<evidence type="ECO:0000313" key="6">
    <source>
        <dbReference type="EMBL" id="TMI89636.1"/>
    </source>
</evidence>
<reference evidence="6 7" key="1">
    <citation type="journal article" date="2019" name="Nat. Microbiol.">
        <title>Mediterranean grassland soil C-N compound turnover is dependent on rainfall and depth, and is mediated by genomically divergent microorganisms.</title>
        <authorList>
            <person name="Diamond S."/>
            <person name="Andeer P.F."/>
            <person name="Li Z."/>
            <person name="Crits-Christoph A."/>
            <person name="Burstein D."/>
            <person name="Anantharaman K."/>
            <person name="Lane K.R."/>
            <person name="Thomas B.C."/>
            <person name="Pan C."/>
            <person name="Northen T.R."/>
            <person name="Banfield J.F."/>
        </authorList>
    </citation>
    <scope>NUCLEOTIDE SEQUENCE [LARGE SCALE GENOMIC DNA]</scope>
    <source>
        <strain evidence="6">NP_3</strain>
    </source>
</reference>
<protein>
    <submittedName>
        <fullName evidence="6">Crp/Fnr family transcriptional regulator</fullName>
    </submittedName>
</protein>
<evidence type="ECO:0000256" key="2">
    <source>
        <dbReference type="ARBA" id="ARBA00023125"/>
    </source>
</evidence>
<dbReference type="Proteomes" id="UP000318509">
    <property type="component" value="Unassembled WGS sequence"/>
</dbReference>
<comment type="caution">
    <text evidence="6">The sequence shown here is derived from an EMBL/GenBank/DDBJ whole genome shotgun (WGS) entry which is preliminary data.</text>
</comment>
<evidence type="ECO:0000313" key="7">
    <source>
        <dbReference type="Proteomes" id="UP000318509"/>
    </source>
</evidence>
<dbReference type="GO" id="GO:0003677">
    <property type="term" value="F:DNA binding"/>
    <property type="evidence" value="ECO:0007669"/>
    <property type="project" value="UniProtKB-KW"/>
</dbReference>
<evidence type="ECO:0000259" key="5">
    <source>
        <dbReference type="PROSITE" id="PS51063"/>
    </source>
</evidence>
<gene>
    <name evidence="6" type="ORF">E6H00_09225</name>
</gene>
<evidence type="ECO:0000256" key="3">
    <source>
        <dbReference type="ARBA" id="ARBA00023163"/>
    </source>
</evidence>
<feature type="domain" description="HTH crp-type" evidence="5">
    <location>
        <begin position="145"/>
        <end position="222"/>
    </location>
</feature>
<dbReference type="InterPro" id="IPR000595">
    <property type="entry name" value="cNMP-bd_dom"/>
</dbReference>
<organism evidence="6 7">
    <name type="scientific">Candidatus Segetimicrobium genomatis</name>
    <dbReference type="NCBI Taxonomy" id="2569760"/>
    <lineage>
        <taxon>Bacteria</taxon>
        <taxon>Bacillati</taxon>
        <taxon>Candidatus Sysuimicrobiota</taxon>
        <taxon>Candidatus Sysuimicrobiia</taxon>
        <taxon>Candidatus Sysuimicrobiales</taxon>
        <taxon>Candidatus Segetimicrobiaceae</taxon>
        <taxon>Candidatus Segetimicrobium</taxon>
    </lineage>
</organism>
<dbReference type="EMBL" id="VBAK01000120">
    <property type="protein sequence ID" value="TMI89636.1"/>
    <property type="molecule type" value="Genomic_DNA"/>
</dbReference>
<dbReference type="SUPFAM" id="SSF46785">
    <property type="entry name" value="Winged helix' DNA-binding domain"/>
    <property type="match status" value="1"/>
</dbReference>
<keyword evidence="3" id="KW-0804">Transcription</keyword>
<dbReference type="GO" id="GO:0003700">
    <property type="term" value="F:DNA-binding transcription factor activity"/>
    <property type="evidence" value="ECO:0007669"/>
    <property type="project" value="TreeGrafter"/>
</dbReference>
<dbReference type="GO" id="GO:0005829">
    <property type="term" value="C:cytosol"/>
    <property type="evidence" value="ECO:0007669"/>
    <property type="project" value="TreeGrafter"/>
</dbReference>
<dbReference type="Pfam" id="PF13545">
    <property type="entry name" value="HTH_Crp_2"/>
    <property type="match status" value="1"/>
</dbReference>
<dbReference type="InterPro" id="IPR050397">
    <property type="entry name" value="Env_Response_Regulators"/>
</dbReference>
<accession>A0A537K2A6</accession>
<dbReference type="SMART" id="SM00419">
    <property type="entry name" value="HTH_CRP"/>
    <property type="match status" value="1"/>
</dbReference>
<sequence>MARKAQTREKSVRFDSGSFLARLHGGTTTTRYDANRKVFGQGDPSRAVFFLSSGRIRLSVVSREGKEAVIAILNGGSFFGESCLTGQSVCAATATTVTPCTLSRIPKTTMARALREYPKFSGYFVSYLLSRNLRIEEDLVDQLFNSSEKRLARLLLLLAHFGKKGRTEKVVPRVSQETLAGMIGTTRARVSHFMNKFRKLGFIEYDGELSIHSSLVNVILHD</sequence>
<dbReference type="InterPro" id="IPR014710">
    <property type="entry name" value="RmlC-like_jellyroll"/>
</dbReference>